<protein>
    <submittedName>
        <fullName evidence="1">Uncharacterized protein</fullName>
    </submittedName>
</protein>
<gene>
    <name evidence="1" type="ORF">LPB04_14815</name>
</gene>
<dbReference type="KEGG" id="mlir:LPB04_14815"/>
<proteinExistence type="predicted"/>
<evidence type="ECO:0000313" key="1">
    <source>
        <dbReference type="EMBL" id="QOL48256.1"/>
    </source>
</evidence>
<name>A0A7L9U2M9_9BURK</name>
<keyword evidence="2" id="KW-1185">Reference proteome</keyword>
<dbReference type="Proteomes" id="UP000593875">
    <property type="component" value="Chromosome"/>
</dbReference>
<dbReference type="RefSeq" id="WP_193685302.1">
    <property type="nucleotide sequence ID" value="NZ_CP062941.1"/>
</dbReference>
<accession>A0A7L9U2M9</accession>
<dbReference type="AlphaFoldDB" id="A0A7L9U2M9"/>
<dbReference type="EMBL" id="CP062941">
    <property type="protein sequence ID" value="QOL48256.1"/>
    <property type="molecule type" value="Genomic_DNA"/>
</dbReference>
<reference evidence="1 2" key="1">
    <citation type="submission" date="2020-10" db="EMBL/GenBank/DDBJ databases">
        <title>Genome sequencing of Massilia sp. LPB0304.</title>
        <authorList>
            <person name="Kim J."/>
        </authorList>
    </citation>
    <scope>NUCLEOTIDE SEQUENCE [LARGE SCALE GENOMIC DNA]</scope>
    <source>
        <strain evidence="1 2">LPB0304</strain>
    </source>
</reference>
<evidence type="ECO:0000313" key="2">
    <source>
        <dbReference type="Proteomes" id="UP000593875"/>
    </source>
</evidence>
<sequence>MTALHAWAREPTLRYAAARDSPEKLVVRELPASEAFYTAIFQVLQVHQGGEGDDYFWFAPSVTISF</sequence>
<organism evidence="1 2">
    <name type="scientific">Massilia litorea</name>
    <dbReference type="NCBI Taxonomy" id="2769491"/>
    <lineage>
        <taxon>Bacteria</taxon>
        <taxon>Pseudomonadati</taxon>
        <taxon>Pseudomonadota</taxon>
        <taxon>Betaproteobacteria</taxon>
        <taxon>Burkholderiales</taxon>
        <taxon>Oxalobacteraceae</taxon>
        <taxon>Telluria group</taxon>
        <taxon>Massilia</taxon>
    </lineage>
</organism>